<dbReference type="PANTHER" id="PTHR38107">
    <property type="match status" value="1"/>
</dbReference>
<dbReference type="InterPro" id="IPR034690">
    <property type="entry name" value="Endolysin_T4_type"/>
</dbReference>
<comment type="catalytic activity">
    <reaction evidence="1 6">
        <text>Hydrolysis of (1-&gt;4)-beta-linkages between N-acetylmuramic acid and N-acetyl-D-glucosamine residues in a peptidoglycan and between N-acetyl-D-glucosamine residues in chitodextrins.</text>
        <dbReference type="EC" id="3.2.1.17"/>
    </reaction>
</comment>
<evidence type="ECO:0000313" key="7">
    <source>
        <dbReference type="EMBL" id="SMB82437.1"/>
    </source>
</evidence>
<dbReference type="EC" id="3.2.1.17" evidence="6"/>
<keyword evidence="5 6" id="KW-0326">Glycosidase</keyword>
<reference evidence="8" key="1">
    <citation type="submission" date="2017-04" db="EMBL/GenBank/DDBJ databases">
        <authorList>
            <person name="Varghese N."/>
            <person name="Submissions S."/>
        </authorList>
    </citation>
    <scope>NUCLEOTIDE SEQUENCE [LARGE SCALE GENOMIC DNA]</scope>
    <source>
        <strain evidence="8">DSM 23072</strain>
    </source>
</reference>
<evidence type="ECO:0000313" key="8">
    <source>
        <dbReference type="Proteomes" id="UP000192408"/>
    </source>
</evidence>
<dbReference type="Gene3D" id="1.10.530.40">
    <property type="match status" value="1"/>
</dbReference>
<keyword evidence="4 6" id="KW-0378">Hydrolase</keyword>
<dbReference type="AlphaFoldDB" id="A0A1W1UMX7"/>
<evidence type="ECO:0000256" key="6">
    <source>
        <dbReference type="RuleBase" id="RU003788"/>
    </source>
</evidence>
<keyword evidence="3 6" id="KW-0081">Bacteriolytic enzyme</keyword>
<dbReference type="RefSeq" id="WP_084256582.1">
    <property type="nucleotide sequence ID" value="NZ_FWWV01000009.1"/>
</dbReference>
<gene>
    <name evidence="7" type="ORF">SAMN05660772_02107</name>
</gene>
<sequence length="172" mass="18937">MKHIKKAVVCSVAVIVGIVLNQYSDQIRSGEQGLNLIGNAEGCMRNPYQCPADVLTVGIGSTEAGGAKIDRSRTYTDQEIAARWVKDIIAAERCVNRYGNGENMPQGAFEAMTSLTFNVGCGKMRKSTLFRMANQGYRAAMCDQFSRWVYFNGKPSKGLQVRRAKERALCLA</sequence>
<dbReference type="SUPFAM" id="SSF53955">
    <property type="entry name" value="Lysozyme-like"/>
    <property type="match status" value="1"/>
</dbReference>
<keyword evidence="2 6" id="KW-0929">Antimicrobial</keyword>
<accession>A0A1W1UMX7</accession>
<keyword evidence="8" id="KW-1185">Reference proteome</keyword>
<dbReference type="InterPro" id="IPR023346">
    <property type="entry name" value="Lysozyme-like_dom_sf"/>
</dbReference>
<dbReference type="GO" id="GO:0003796">
    <property type="term" value="F:lysozyme activity"/>
    <property type="evidence" value="ECO:0007669"/>
    <property type="project" value="UniProtKB-EC"/>
</dbReference>
<evidence type="ECO:0000256" key="3">
    <source>
        <dbReference type="ARBA" id="ARBA00022638"/>
    </source>
</evidence>
<organism evidence="7 8">
    <name type="scientific">Pasteurella testudinis DSM 23072</name>
    <dbReference type="NCBI Taxonomy" id="1122938"/>
    <lineage>
        <taxon>Bacteria</taxon>
        <taxon>Pseudomonadati</taxon>
        <taxon>Pseudomonadota</taxon>
        <taxon>Gammaproteobacteria</taxon>
        <taxon>Pasteurellales</taxon>
        <taxon>Pasteurellaceae</taxon>
        <taxon>Pasteurella</taxon>
    </lineage>
</organism>
<dbReference type="EMBL" id="FWWV01000009">
    <property type="protein sequence ID" value="SMB82437.1"/>
    <property type="molecule type" value="Genomic_DNA"/>
</dbReference>
<dbReference type="Proteomes" id="UP000192408">
    <property type="component" value="Unassembled WGS sequence"/>
</dbReference>
<dbReference type="GO" id="GO:0031640">
    <property type="term" value="P:killing of cells of another organism"/>
    <property type="evidence" value="ECO:0007669"/>
    <property type="project" value="UniProtKB-KW"/>
</dbReference>
<dbReference type="GO" id="GO:0042742">
    <property type="term" value="P:defense response to bacterium"/>
    <property type="evidence" value="ECO:0007669"/>
    <property type="project" value="UniProtKB-KW"/>
</dbReference>
<dbReference type="Pfam" id="PF00959">
    <property type="entry name" value="Phage_lysozyme"/>
    <property type="match status" value="1"/>
</dbReference>
<protein>
    <recommendedName>
        <fullName evidence="6">Lysozyme</fullName>
        <ecNumber evidence="6">3.2.1.17</ecNumber>
    </recommendedName>
</protein>
<comment type="similarity">
    <text evidence="6">Belongs to the glycosyl hydrolase 24 family.</text>
</comment>
<dbReference type="HAMAP" id="MF_04110">
    <property type="entry name" value="ENDOLYSIN_T4"/>
    <property type="match status" value="1"/>
</dbReference>
<evidence type="ECO:0000256" key="4">
    <source>
        <dbReference type="ARBA" id="ARBA00022801"/>
    </source>
</evidence>
<evidence type="ECO:0000256" key="1">
    <source>
        <dbReference type="ARBA" id="ARBA00000632"/>
    </source>
</evidence>
<evidence type="ECO:0000256" key="5">
    <source>
        <dbReference type="ARBA" id="ARBA00023295"/>
    </source>
</evidence>
<dbReference type="InterPro" id="IPR051018">
    <property type="entry name" value="Bacteriophage_GH24"/>
</dbReference>
<dbReference type="GO" id="GO:0009253">
    <property type="term" value="P:peptidoglycan catabolic process"/>
    <property type="evidence" value="ECO:0007669"/>
    <property type="project" value="InterPro"/>
</dbReference>
<dbReference type="GO" id="GO:0016998">
    <property type="term" value="P:cell wall macromolecule catabolic process"/>
    <property type="evidence" value="ECO:0007669"/>
    <property type="project" value="InterPro"/>
</dbReference>
<dbReference type="InterPro" id="IPR002196">
    <property type="entry name" value="Glyco_hydro_24"/>
</dbReference>
<evidence type="ECO:0000256" key="2">
    <source>
        <dbReference type="ARBA" id="ARBA00022529"/>
    </source>
</evidence>
<name>A0A1W1UMX7_9PAST</name>
<dbReference type="CDD" id="cd16901">
    <property type="entry name" value="lyz_P1"/>
    <property type="match status" value="1"/>
</dbReference>
<dbReference type="STRING" id="1122938.SAMN05660772_02107"/>
<proteinExistence type="inferred from homology"/>
<dbReference type="PANTHER" id="PTHR38107:SF4">
    <property type="entry name" value="LYSOZYME"/>
    <property type="match status" value="1"/>
</dbReference>
<dbReference type="InterPro" id="IPR023347">
    <property type="entry name" value="Lysozyme_dom_sf"/>
</dbReference>